<dbReference type="InterPro" id="IPR036388">
    <property type="entry name" value="WH-like_DNA-bd_sf"/>
</dbReference>
<dbReference type="AlphaFoldDB" id="A0A6B8MC66"/>
<dbReference type="GO" id="GO:0051304">
    <property type="term" value="P:chromosome separation"/>
    <property type="evidence" value="ECO:0007669"/>
    <property type="project" value="InterPro"/>
</dbReference>
<keyword evidence="4" id="KW-0131">Cell cycle</keyword>
<feature type="region of interest" description="Disordered" evidence="5">
    <location>
        <begin position="200"/>
        <end position="249"/>
    </location>
</feature>
<keyword evidence="3" id="KW-0159">Chromosome partition</keyword>
<evidence type="ECO:0000256" key="1">
    <source>
        <dbReference type="ARBA" id="ARBA00022490"/>
    </source>
</evidence>
<feature type="compositionally biased region" description="Acidic residues" evidence="5">
    <location>
        <begin position="216"/>
        <end position="225"/>
    </location>
</feature>
<protein>
    <submittedName>
        <fullName evidence="6">SMC-Scp complex subunit ScpB</fullName>
    </submittedName>
</protein>
<dbReference type="PANTHER" id="PTHR34298">
    <property type="entry name" value="SEGREGATION AND CONDENSATION PROTEIN B"/>
    <property type="match status" value="1"/>
</dbReference>
<dbReference type="GO" id="GO:0051301">
    <property type="term" value="P:cell division"/>
    <property type="evidence" value="ECO:0007669"/>
    <property type="project" value="UniProtKB-KW"/>
</dbReference>
<proteinExistence type="predicted"/>
<dbReference type="NCBIfam" id="TIGR00281">
    <property type="entry name" value="SMC-Scp complex subunit ScpB"/>
    <property type="match status" value="1"/>
</dbReference>
<evidence type="ECO:0000256" key="4">
    <source>
        <dbReference type="ARBA" id="ARBA00023306"/>
    </source>
</evidence>
<dbReference type="InterPro" id="IPR005234">
    <property type="entry name" value="ScpB_csome_segregation"/>
</dbReference>
<organism evidence="6 7">
    <name type="scientific">Methylocystis parvus</name>
    <dbReference type="NCBI Taxonomy" id="134"/>
    <lineage>
        <taxon>Bacteria</taxon>
        <taxon>Pseudomonadati</taxon>
        <taxon>Pseudomonadota</taxon>
        <taxon>Alphaproteobacteria</taxon>
        <taxon>Hyphomicrobiales</taxon>
        <taxon>Methylocystaceae</taxon>
        <taxon>Methylocystis</taxon>
    </lineage>
</organism>
<keyword evidence="2" id="KW-0132">Cell division</keyword>
<dbReference type="SUPFAM" id="SSF46785">
    <property type="entry name" value="Winged helix' DNA-binding domain"/>
    <property type="match status" value="2"/>
</dbReference>
<dbReference type="Pfam" id="PF04079">
    <property type="entry name" value="SMC_ScpB"/>
    <property type="match status" value="1"/>
</dbReference>
<dbReference type="KEGG" id="mpar:F7D14_18110"/>
<reference evidence="6 7" key="1">
    <citation type="submission" date="2019-09" db="EMBL/GenBank/DDBJ databases">
        <title>Isolation and complete genome sequencing of Methylocystis species.</title>
        <authorList>
            <person name="Rumah B.L."/>
            <person name="Stead C.E."/>
            <person name="Stevens B.C."/>
            <person name="Minton N.P."/>
            <person name="Grosse-Honebrink A."/>
            <person name="Zhang Y."/>
        </authorList>
    </citation>
    <scope>NUCLEOTIDE SEQUENCE [LARGE SCALE GENOMIC DNA]</scope>
    <source>
        <strain evidence="6 7">BRCS2</strain>
    </source>
</reference>
<dbReference type="EMBL" id="CP044331">
    <property type="protein sequence ID" value="QGM99209.1"/>
    <property type="molecule type" value="Genomic_DNA"/>
</dbReference>
<name>A0A6B8MC66_9HYPH</name>
<keyword evidence="1" id="KW-0963">Cytoplasm</keyword>
<evidence type="ECO:0000256" key="5">
    <source>
        <dbReference type="SAM" id="MobiDB-lite"/>
    </source>
</evidence>
<evidence type="ECO:0000313" key="7">
    <source>
        <dbReference type="Proteomes" id="UP000422569"/>
    </source>
</evidence>
<dbReference type="PANTHER" id="PTHR34298:SF2">
    <property type="entry name" value="SEGREGATION AND CONDENSATION PROTEIN B"/>
    <property type="match status" value="1"/>
</dbReference>
<accession>A0A6B8MC66</accession>
<gene>
    <name evidence="6" type="primary">scpB</name>
    <name evidence="6" type="ORF">F7D14_18110</name>
</gene>
<dbReference type="InterPro" id="IPR036390">
    <property type="entry name" value="WH_DNA-bd_sf"/>
</dbReference>
<evidence type="ECO:0000313" key="6">
    <source>
        <dbReference type="EMBL" id="QGM99209.1"/>
    </source>
</evidence>
<evidence type="ECO:0000256" key="2">
    <source>
        <dbReference type="ARBA" id="ARBA00022618"/>
    </source>
</evidence>
<evidence type="ECO:0000256" key="3">
    <source>
        <dbReference type="ARBA" id="ARBA00022829"/>
    </source>
</evidence>
<feature type="compositionally biased region" description="Acidic residues" evidence="5">
    <location>
        <begin position="232"/>
        <end position="249"/>
    </location>
</feature>
<dbReference type="RefSeq" id="WP_016918920.1">
    <property type="nucleotide sequence ID" value="NZ_CP044331.1"/>
</dbReference>
<keyword evidence="7" id="KW-1185">Reference proteome</keyword>
<dbReference type="Gene3D" id="1.10.10.10">
    <property type="entry name" value="Winged helix-like DNA-binding domain superfamily/Winged helix DNA-binding domain"/>
    <property type="match status" value="2"/>
</dbReference>
<dbReference type="Proteomes" id="UP000422569">
    <property type="component" value="Chromosome"/>
</dbReference>
<sequence>MAQPAEKIELFDVNSDEALARNEVALREAERIVEAMLFAAAEPLDETEMERRVSDEVDLSQALERLKAHYANRGVNLTRVGRKWFFRTAADLNWILAREQVEEKKLSRAALETLAIIAYHQPATRAEIEEIRGVAISKGTLDTLLETGWIRLRGRRKAPGRPITYGTTDAFLMHFGLEQIGDLPGLDELKAAGLFDGRLPKGFGVPQPSDDTALRDDEDPLEDDAPQALEMDFPEEPEPIEAPEASNDD</sequence>